<name>A0A841RMW6_9BACI</name>
<dbReference type="EMBL" id="JACHON010000002">
    <property type="protein sequence ID" value="MBB6512284.1"/>
    <property type="molecule type" value="Genomic_DNA"/>
</dbReference>
<reference evidence="1 2" key="1">
    <citation type="submission" date="2020-08" db="EMBL/GenBank/DDBJ databases">
        <title>Genomic Encyclopedia of Type Strains, Phase IV (KMG-IV): sequencing the most valuable type-strain genomes for metagenomic binning, comparative biology and taxonomic classification.</title>
        <authorList>
            <person name="Goeker M."/>
        </authorList>
    </citation>
    <scope>NUCLEOTIDE SEQUENCE [LARGE SCALE GENOMIC DNA]</scope>
    <source>
        <strain evidence="1 2">DSM 11805</strain>
    </source>
</reference>
<dbReference type="InterPro" id="IPR045527">
    <property type="entry name" value="DUF6470"/>
</dbReference>
<evidence type="ECO:0000313" key="2">
    <source>
        <dbReference type="Proteomes" id="UP000572212"/>
    </source>
</evidence>
<sequence length="196" mass="22278">MQMPQIRIQSQPALIGIRTNDAQLRIDSGPAKLSIQQPKADLQISTKQGRLTIDQTKALADVGIIPTRESVEKNAAESLQKAMEGSKKRRHQGDMMMKIEHGGNPIPKIAEQNGHRPMKSFNIGWIPSLDAVKFHYEPAEVHINAKANKPIILSEQTRNQFHYQAGSVETYLRQQNELNIDFENLYFKGYQFEMKL</sequence>
<dbReference type="Proteomes" id="UP000572212">
    <property type="component" value="Unassembled WGS sequence"/>
</dbReference>
<dbReference type="Pfam" id="PF20074">
    <property type="entry name" value="DUF6470"/>
    <property type="match status" value="1"/>
</dbReference>
<dbReference type="AlphaFoldDB" id="A0A841RMW6"/>
<protein>
    <submittedName>
        <fullName evidence="1">Uncharacterized protein</fullName>
    </submittedName>
</protein>
<proteinExistence type="predicted"/>
<comment type="caution">
    <text evidence="1">The sequence shown here is derived from an EMBL/GenBank/DDBJ whole genome shotgun (WGS) entry which is preliminary data.</text>
</comment>
<accession>A0A841RMW6</accession>
<organism evidence="1 2">
    <name type="scientific">Gracilibacillus halotolerans</name>
    <dbReference type="NCBI Taxonomy" id="74386"/>
    <lineage>
        <taxon>Bacteria</taxon>
        <taxon>Bacillati</taxon>
        <taxon>Bacillota</taxon>
        <taxon>Bacilli</taxon>
        <taxon>Bacillales</taxon>
        <taxon>Bacillaceae</taxon>
        <taxon>Gracilibacillus</taxon>
    </lineage>
</organism>
<gene>
    <name evidence="1" type="ORF">GGQ92_001065</name>
</gene>
<evidence type="ECO:0000313" key="1">
    <source>
        <dbReference type="EMBL" id="MBB6512284.1"/>
    </source>
</evidence>
<dbReference type="RefSeq" id="WP_184245344.1">
    <property type="nucleotide sequence ID" value="NZ_BAAACU010000002.1"/>
</dbReference>
<keyword evidence="2" id="KW-1185">Reference proteome</keyword>